<dbReference type="GO" id="GO:0005524">
    <property type="term" value="F:ATP binding"/>
    <property type="evidence" value="ECO:0007669"/>
    <property type="project" value="UniProtKB-KW"/>
</dbReference>
<comment type="subunit">
    <text evidence="3 10">Monomer.</text>
</comment>
<feature type="binding site" evidence="10">
    <location>
        <position position="63"/>
    </location>
    <ligand>
        <name>L-cysteinyl-5'-AMP</name>
        <dbReference type="ChEBI" id="CHEBI:144924"/>
    </ligand>
</feature>
<feature type="short sequence motif" description="'ERGGDP' region" evidence="10">
    <location>
        <begin position="199"/>
        <end position="204"/>
    </location>
</feature>
<dbReference type="Pfam" id="PF01406">
    <property type="entry name" value="tRNA-synt_1e"/>
    <property type="match status" value="1"/>
</dbReference>
<evidence type="ECO:0000259" key="11">
    <source>
        <dbReference type="Pfam" id="PF01406"/>
    </source>
</evidence>
<dbReference type="PRINTS" id="PR00983">
    <property type="entry name" value="TRNASYNTHCYS"/>
</dbReference>
<feature type="binding site" evidence="10">
    <location>
        <position position="244"/>
    </location>
    <ligand>
        <name>Zn(2+)</name>
        <dbReference type="ChEBI" id="CHEBI:29105"/>
    </ligand>
</feature>
<dbReference type="HAMAP" id="MF_01697">
    <property type="entry name" value="MshC"/>
    <property type="match status" value="1"/>
</dbReference>
<dbReference type="AlphaFoldDB" id="A0A4Q8ABK4"/>
<feature type="binding site" evidence="10">
    <location>
        <position position="295"/>
    </location>
    <ligand>
        <name>L-cysteinyl-5'-AMP</name>
        <dbReference type="ChEBI" id="CHEBI:144924"/>
    </ligand>
</feature>
<feature type="domain" description="tRNA synthetases class I catalytic" evidence="11">
    <location>
        <begin position="41"/>
        <end position="348"/>
    </location>
</feature>
<dbReference type="RefSeq" id="WP_130449729.1">
    <property type="nucleotide sequence ID" value="NZ_SHLA01000001.1"/>
</dbReference>
<dbReference type="Proteomes" id="UP000292685">
    <property type="component" value="Unassembled WGS sequence"/>
</dbReference>
<proteinExistence type="inferred from homology"/>
<dbReference type="GO" id="GO:0010125">
    <property type="term" value="P:mycothiol biosynthetic process"/>
    <property type="evidence" value="ECO:0007669"/>
    <property type="project" value="UniProtKB-UniRule"/>
</dbReference>
<dbReference type="SUPFAM" id="SSF52374">
    <property type="entry name" value="Nucleotidylyl transferase"/>
    <property type="match status" value="1"/>
</dbReference>
<organism evidence="12 13">
    <name type="scientific">Zhihengliuella halotolerans</name>
    <dbReference type="NCBI Taxonomy" id="370736"/>
    <lineage>
        <taxon>Bacteria</taxon>
        <taxon>Bacillati</taxon>
        <taxon>Actinomycetota</taxon>
        <taxon>Actinomycetes</taxon>
        <taxon>Micrococcales</taxon>
        <taxon>Micrococcaceae</taxon>
        <taxon>Zhihengliuella</taxon>
    </lineage>
</organism>
<dbReference type="InterPro" id="IPR014729">
    <property type="entry name" value="Rossmann-like_a/b/a_fold"/>
</dbReference>
<evidence type="ECO:0000256" key="3">
    <source>
        <dbReference type="ARBA" id="ARBA00011245"/>
    </source>
</evidence>
<feature type="binding site" evidence="10">
    <location>
        <position position="269"/>
    </location>
    <ligand>
        <name>Zn(2+)</name>
        <dbReference type="ChEBI" id="CHEBI:29105"/>
    </ligand>
</feature>
<keyword evidence="4 10" id="KW-0436">Ligase</keyword>
<dbReference type="Gene3D" id="1.20.120.640">
    <property type="entry name" value="Anticodon-binding domain of a subclass of class I aminoacyl-tRNA synthetases"/>
    <property type="match status" value="1"/>
</dbReference>
<dbReference type="GO" id="GO:0006423">
    <property type="term" value="P:cysteinyl-tRNA aminoacylation"/>
    <property type="evidence" value="ECO:0007669"/>
    <property type="project" value="TreeGrafter"/>
</dbReference>
<feature type="binding site" evidence="10">
    <location>
        <position position="48"/>
    </location>
    <ligand>
        <name>Zn(2+)</name>
        <dbReference type="ChEBI" id="CHEBI:29105"/>
    </ligand>
</feature>
<keyword evidence="13" id="KW-1185">Reference proteome</keyword>
<protein>
    <recommendedName>
        <fullName evidence="10">L-cysteine:1D-myo-inositol 2-amino-2-deoxy-alpha-D-glucopyranoside ligase</fullName>
        <shortName evidence="10">L-Cys:GlcN-Ins ligase</shortName>
        <ecNumber evidence="10">6.3.1.13</ecNumber>
    </recommendedName>
    <alternativeName>
        <fullName evidence="10">Mycothiol ligase</fullName>
        <shortName evidence="10">MSH ligase</shortName>
    </alternativeName>
</protein>
<feature type="binding site" evidence="10">
    <location>
        <position position="240"/>
    </location>
    <ligand>
        <name>L-cysteinyl-5'-AMP</name>
        <dbReference type="ChEBI" id="CHEBI:144924"/>
    </ligand>
</feature>
<keyword evidence="7 10" id="KW-0862">Zinc</keyword>
<dbReference type="InterPro" id="IPR024909">
    <property type="entry name" value="Cys-tRNA/MSH_ligase"/>
</dbReference>
<evidence type="ECO:0000256" key="8">
    <source>
        <dbReference type="ARBA" id="ARBA00022840"/>
    </source>
</evidence>
<dbReference type="InterPro" id="IPR017812">
    <property type="entry name" value="Mycothiol_ligase_MshC"/>
</dbReference>
<comment type="similarity">
    <text evidence="2 10">Belongs to the class-I aminoacyl-tRNA synthetase family. MshC subfamily.</text>
</comment>
<sequence length="430" mass="46463">MHAWHAPVIPPLPTLAASAEAAPLHLHDSSSREVAPVRTGAEASLYVCGITPYDATHMGHAATYVSFDLLNRLWRAQGRDVSYVQNVTDVDDPLLERAEATGVDWQDLAKEQTDLFRRDMEALRVIPPAEYIGAVESVEWIVPVVERMLADGYAYRVPGGESEPDGDVYFDSAAAANSAWHLGAVSGYDTVTMATFFAERGGDPERAGKRNALDPMLWRVARDGEPQWDGGSLGAGRPGWHIECSVIARRFLPAPFTVQGGGSDLIFPHHEFSAGHASAQDDTVLAEHFVHAGMVGLDGEKMSKSKGNLVLVSKLRETGTDPMAIRAVLLGQHYRSDWFWTDALLTAAAERLSAWSNRLSTATRAEADSLPPLLMGHLANDLDAPSALAELDAWAASAPEGETDSSAREELVDAIDALLGLKLVSDDHRA</sequence>
<comment type="function">
    <text evidence="1 10">Catalyzes the ATP-dependent condensation of GlcN-Ins and L-cysteine to form L-Cys-GlcN-Ins.</text>
</comment>
<evidence type="ECO:0000256" key="10">
    <source>
        <dbReference type="HAMAP-Rule" id="MF_01697"/>
    </source>
</evidence>
<dbReference type="GO" id="GO:0035446">
    <property type="term" value="F:cysteine-glucosaminylinositol ligase activity"/>
    <property type="evidence" value="ECO:0007669"/>
    <property type="project" value="UniProtKB-UniRule"/>
</dbReference>
<evidence type="ECO:0000256" key="6">
    <source>
        <dbReference type="ARBA" id="ARBA00022741"/>
    </source>
</evidence>
<dbReference type="GO" id="GO:0005829">
    <property type="term" value="C:cytosol"/>
    <property type="evidence" value="ECO:0007669"/>
    <property type="project" value="TreeGrafter"/>
</dbReference>
<dbReference type="PANTHER" id="PTHR10890:SF3">
    <property type="entry name" value="CYSTEINE--TRNA LIGASE, CYTOPLASMIC"/>
    <property type="match status" value="1"/>
</dbReference>
<dbReference type="InterPro" id="IPR032678">
    <property type="entry name" value="tRNA-synt_1_cat_dom"/>
</dbReference>
<keyword evidence="8 10" id="KW-0067">ATP-binding</keyword>
<comment type="catalytic activity">
    <reaction evidence="9 10">
        <text>1D-myo-inositol 2-amino-2-deoxy-alpha-D-glucopyranoside + L-cysteine + ATP = 1D-myo-inositol 2-(L-cysteinylamino)-2-deoxy-alpha-D-glucopyranoside + AMP + diphosphate + H(+)</text>
        <dbReference type="Rhea" id="RHEA:26176"/>
        <dbReference type="ChEBI" id="CHEBI:15378"/>
        <dbReference type="ChEBI" id="CHEBI:30616"/>
        <dbReference type="ChEBI" id="CHEBI:33019"/>
        <dbReference type="ChEBI" id="CHEBI:35235"/>
        <dbReference type="ChEBI" id="CHEBI:58886"/>
        <dbReference type="ChEBI" id="CHEBI:58887"/>
        <dbReference type="ChEBI" id="CHEBI:456215"/>
        <dbReference type="EC" id="6.3.1.13"/>
    </reaction>
</comment>
<dbReference type="EC" id="6.3.1.13" evidence="10"/>
<evidence type="ECO:0000256" key="1">
    <source>
        <dbReference type="ARBA" id="ARBA00003679"/>
    </source>
</evidence>
<gene>
    <name evidence="10" type="primary">mshC</name>
    <name evidence="12" type="ORF">EV380_0983</name>
</gene>
<evidence type="ECO:0000256" key="9">
    <source>
        <dbReference type="ARBA" id="ARBA00048350"/>
    </source>
</evidence>
<evidence type="ECO:0000313" key="13">
    <source>
        <dbReference type="Proteomes" id="UP000292685"/>
    </source>
</evidence>
<feature type="binding site" evidence="10">
    <location>
        <begin position="262"/>
        <end position="264"/>
    </location>
    <ligand>
        <name>L-cysteinyl-5'-AMP</name>
        <dbReference type="ChEBI" id="CHEBI:144924"/>
    </ligand>
</feature>
<evidence type="ECO:0000256" key="5">
    <source>
        <dbReference type="ARBA" id="ARBA00022723"/>
    </source>
</evidence>
<accession>A0A4Q8ABK4</accession>
<evidence type="ECO:0000256" key="4">
    <source>
        <dbReference type="ARBA" id="ARBA00022598"/>
    </source>
</evidence>
<dbReference type="Gene3D" id="3.40.50.620">
    <property type="entry name" value="HUPs"/>
    <property type="match status" value="1"/>
</dbReference>
<dbReference type="NCBIfam" id="TIGR03447">
    <property type="entry name" value="mycothiol_MshC"/>
    <property type="match status" value="1"/>
</dbReference>
<keyword evidence="6 10" id="KW-0547">Nucleotide-binding</keyword>
<dbReference type="GO" id="GO:0004817">
    <property type="term" value="F:cysteine-tRNA ligase activity"/>
    <property type="evidence" value="ECO:0007669"/>
    <property type="project" value="TreeGrafter"/>
</dbReference>
<feature type="binding site" evidence="10">
    <location>
        <begin position="86"/>
        <end position="88"/>
    </location>
    <ligand>
        <name>L-cysteinyl-5'-AMP</name>
        <dbReference type="ChEBI" id="CHEBI:144924"/>
    </ligand>
</feature>
<evidence type="ECO:0000256" key="7">
    <source>
        <dbReference type="ARBA" id="ARBA00022833"/>
    </source>
</evidence>
<feature type="short sequence motif" description="'KMSKS' region" evidence="10">
    <location>
        <begin position="301"/>
        <end position="305"/>
    </location>
</feature>
<keyword evidence="5 10" id="KW-0479">Metal-binding</keyword>
<feature type="binding site" evidence="10">
    <location>
        <begin position="48"/>
        <end position="51"/>
    </location>
    <ligand>
        <name>L-cysteinyl-5'-AMP</name>
        <dbReference type="ChEBI" id="CHEBI:144924"/>
    </ligand>
</feature>
<comment type="cofactor">
    <cofactor evidence="10">
        <name>Zn(2+)</name>
        <dbReference type="ChEBI" id="CHEBI:29105"/>
    </cofactor>
    <text evidence="10">Binds 1 zinc ion per subunit.</text>
</comment>
<name>A0A4Q8ABK4_9MICC</name>
<reference evidence="12 13" key="1">
    <citation type="submission" date="2019-02" db="EMBL/GenBank/DDBJ databases">
        <title>Sequencing the genomes of 1000 actinobacteria strains.</title>
        <authorList>
            <person name="Klenk H.-P."/>
        </authorList>
    </citation>
    <scope>NUCLEOTIDE SEQUENCE [LARGE SCALE GENOMIC DNA]</scope>
    <source>
        <strain evidence="12 13">DSM 17364</strain>
    </source>
</reference>
<dbReference type="GO" id="GO:0008270">
    <property type="term" value="F:zinc ion binding"/>
    <property type="evidence" value="ECO:0007669"/>
    <property type="project" value="UniProtKB-UniRule"/>
</dbReference>
<evidence type="ECO:0000256" key="2">
    <source>
        <dbReference type="ARBA" id="ARBA00007723"/>
    </source>
</evidence>
<evidence type="ECO:0000313" key="12">
    <source>
        <dbReference type="EMBL" id="RZU61414.1"/>
    </source>
</evidence>
<dbReference type="OrthoDB" id="9815130at2"/>
<feature type="short sequence motif" description="'HIGH' region" evidence="10">
    <location>
        <begin position="50"/>
        <end position="60"/>
    </location>
</feature>
<dbReference type="PANTHER" id="PTHR10890">
    <property type="entry name" value="CYSTEINYL-TRNA SYNTHETASE"/>
    <property type="match status" value="1"/>
</dbReference>
<comment type="caution">
    <text evidence="12">The sequence shown here is derived from an EMBL/GenBank/DDBJ whole genome shotgun (WGS) entry which is preliminary data.</text>
</comment>
<dbReference type="EMBL" id="SHLA01000001">
    <property type="protein sequence ID" value="RZU61414.1"/>
    <property type="molecule type" value="Genomic_DNA"/>
</dbReference>